<sequence>MDVAITATFMELFRLQNFSPFVRPEGVEWDGIKDLEISGHLALRMQVN</sequence>
<accession>K6Z9L3</accession>
<comment type="caution">
    <text evidence="1">The sequence shown here is derived from an EMBL/GenBank/DDBJ whole genome shotgun (WGS) entry which is preliminary data.</text>
</comment>
<evidence type="ECO:0000313" key="2">
    <source>
        <dbReference type="Proteomes" id="UP000006251"/>
    </source>
</evidence>
<protein>
    <submittedName>
        <fullName evidence="1">Uncharacterized protein</fullName>
    </submittedName>
</protein>
<dbReference type="Proteomes" id="UP000006251">
    <property type="component" value="Unassembled WGS sequence"/>
</dbReference>
<dbReference type="EMBL" id="BAEQ01000004">
    <property type="protein sequence ID" value="GAC27077.1"/>
    <property type="molecule type" value="Genomic_DNA"/>
</dbReference>
<organism evidence="1 2">
    <name type="scientific">Brumicola pallidula DSM 14239 = ACAM 615</name>
    <dbReference type="NCBI Taxonomy" id="1121922"/>
    <lineage>
        <taxon>Bacteria</taxon>
        <taxon>Pseudomonadati</taxon>
        <taxon>Pseudomonadota</taxon>
        <taxon>Gammaproteobacteria</taxon>
        <taxon>Alteromonadales</taxon>
        <taxon>Alteromonadaceae</taxon>
        <taxon>Brumicola</taxon>
    </lineage>
</organism>
<evidence type="ECO:0000313" key="1">
    <source>
        <dbReference type="EMBL" id="GAC27077.1"/>
    </source>
</evidence>
<name>K6Z9L3_9ALTE</name>
<proteinExistence type="predicted"/>
<reference evidence="2" key="1">
    <citation type="journal article" date="2014" name="Environ. Microbiol.">
        <title>Comparative genomics of the marine bacterial genus Glaciecola reveals the high degree of genomic diversity and genomic characteristic for cold adaptation.</title>
        <authorList>
            <person name="Qin Q.L."/>
            <person name="Xie B.B."/>
            <person name="Yu Y."/>
            <person name="Shu Y.L."/>
            <person name="Rong J.C."/>
            <person name="Zhang Y.J."/>
            <person name="Zhao D.L."/>
            <person name="Chen X.L."/>
            <person name="Zhang X.Y."/>
            <person name="Chen B."/>
            <person name="Zhou B.C."/>
            <person name="Zhang Y.Z."/>
        </authorList>
    </citation>
    <scope>NUCLEOTIDE SEQUENCE [LARGE SCALE GENOMIC DNA]</scope>
    <source>
        <strain evidence="2">ACAM 615</strain>
    </source>
</reference>
<gene>
    <name evidence="1" type="ORF">GPAL_0196</name>
</gene>
<keyword evidence="2" id="KW-1185">Reference proteome</keyword>
<dbReference type="AlphaFoldDB" id="K6Z9L3"/>